<evidence type="ECO:0000256" key="1">
    <source>
        <dbReference type="SAM" id="Coils"/>
    </source>
</evidence>
<dbReference type="Proteomes" id="UP000488956">
    <property type="component" value="Unassembled WGS sequence"/>
</dbReference>
<keyword evidence="1" id="KW-0175">Coiled coil</keyword>
<proteinExistence type="predicted"/>
<feature type="region of interest" description="Disordered" evidence="2">
    <location>
        <begin position="318"/>
        <end position="366"/>
    </location>
</feature>
<dbReference type="AlphaFoldDB" id="A0A6G0JS60"/>
<evidence type="ECO:0000256" key="2">
    <source>
        <dbReference type="SAM" id="MobiDB-lite"/>
    </source>
</evidence>
<feature type="coiled-coil region" evidence="1">
    <location>
        <begin position="221"/>
        <end position="248"/>
    </location>
</feature>
<feature type="compositionally biased region" description="Basic residues" evidence="2">
    <location>
        <begin position="122"/>
        <end position="133"/>
    </location>
</feature>
<protein>
    <submittedName>
        <fullName evidence="3">Uncharacterized protein</fullName>
    </submittedName>
</protein>
<feature type="compositionally biased region" description="Polar residues" evidence="2">
    <location>
        <begin position="140"/>
        <end position="150"/>
    </location>
</feature>
<organism evidence="3 4">
    <name type="scientific">Phytophthora fragariae</name>
    <dbReference type="NCBI Taxonomy" id="53985"/>
    <lineage>
        <taxon>Eukaryota</taxon>
        <taxon>Sar</taxon>
        <taxon>Stramenopiles</taxon>
        <taxon>Oomycota</taxon>
        <taxon>Peronosporomycetes</taxon>
        <taxon>Peronosporales</taxon>
        <taxon>Peronosporaceae</taxon>
        <taxon>Phytophthora</taxon>
    </lineage>
</organism>
<name>A0A6G0JS60_9STRA</name>
<accession>A0A6G0JS60</accession>
<dbReference type="EMBL" id="QXFX01004121">
    <property type="protein sequence ID" value="KAE9065389.1"/>
    <property type="molecule type" value="Genomic_DNA"/>
</dbReference>
<feature type="compositionally biased region" description="Low complexity" evidence="2">
    <location>
        <begin position="346"/>
        <end position="357"/>
    </location>
</feature>
<evidence type="ECO:0000313" key="4">
    <source>
        <dbReference type="Proteomes" id="UP000488956"/>
    </source>
</evidence>
<reference evidence="3 4" key="1">
    <citation type="submission" date="2018-09" db="EMBL/GenBank/DDBJ databases">
        <title>Genomic investigation of the strawberry pathogen Phytophthora fragariae indicates pathogenicity is determined by transcriptional variation in three key races.</title>
        <authorList>
            <person name="Adams T.M."/>
            <person name="Armitage A.D."/>
            <person name="Sobczyk M.K."/>
            <person name="Bates H.J."/>
            <person name="Dunwell J.M."/>
            <person name="Nellist C.F."/>
            <person name="Harrison R.J."/>
        </authorList>
    </citation>
    <scope>NUCLEOTIDE SEQUENCE [LARGE SCALE GENOMIC DNA]</scope>
    <source>
        <strain evidence="3 4">ONT-3</strain>
    </source>
</reference>
<evidence type="ECO:0000313" key="3">
    <source>
        <dbReference type="EMBL" id="KAE9065389.1"/>
    </source>
</evidence>
<feature type="region of interest" description="Disordered" evidence="2">
    <location>
        <begin position="104"/>
        <end position="208"/>
    </location>
</feature>
<comment type="caution">
    <text evidence="3">The sequence shown here is derived from an EMBL/GenBank/DDBJ whole genome shotgun (WGS) entry which is preliminary data.</text>
</comment>
<sequence length="366" mass="41029">MPGPGAPQCDKCPVVLLVDTGFSRQRNETEFEGWLDHLGYPKPESLNSPYRIDWLAQRRLRFRMAKMIADNTWPNRFFDRHKPMPGVILDEVLQKIQKSWQSQPIEPKSVLGPVSADQVRGHAQKRRRGRRSPPRGEPQALTSYDYSGSPATLPGTGTDRYARGASVASRHGSRGRPHYQAEAAEPAAAVVSDQDAQRRSTGSRPDLESLLSGVESCQRLLDGQRTEMVALRARVQDAEARLKNLQGVRVDLDCLRNRVWDLPRQLGGDVDRLRGRCSQGEENDEQVRQSLERHLAWFRDLYDRLGYLEAQEARRVAAHAPDPAPAPAPAHLPSEELVRMMANAFQQYSATQSAPQAQQPPPGDRA</sequence>
<gene>
    <name evidence="3" type="ORF">PF010_g28221</name>
</gene>